<evidence type="ECO:0000313" key="3">
    <source>
        <dbReference type="Proteomes" id="UP000295668"/>
    </source>
</evidence>
<keyword evidence="1" id="KW-1133">Transmembrane helix</keyword>
<keyword evidence="1" id="KW-0812">Transmembrane</keyword>
<dbReference type="RefSeq" id="WP_133262595.1">
    <property type="nucleotide sequence ID" value="NZ_SJCY01000006.1"/>
</dbReference>
<keyword evidence="3" id="KW-1185">Reference proteome</keyword>
<comment type="caution">
    <text evidence="2">The sequence shown here is derived from an EMBL/GenBank/DDBJ whole genome shotgun (WGS) entry which is preliminary data.</text>
</comment>
<dbReference type="Pfam" id="PF17319">
    <property type="entry name" value="DUF5362"/>
    <property type="match status" value="1"/>
</dbReference>
<dbReference type="EMBL" id="SJCY01000006">
    <property type="protein sequence ID" value="TDG36032.1"/>
    <property type="molecule type" value="Genomic_DNA"/>
</dbReference>
<dbReference type="OrthoDB" id="1121797at2"/>
<proteinExistence type="predicted"/>
<evidence type="ECO:0000313" key="2">
    <source>
        <dbReference type="EMBL" id="TDG36032.1"/>
    </source>
</evidence>
<dbReference type="InterPro" id="IPR035287">
    <property type="entry name" value="DUF5362"/>
</dbReference>
<organism evidence="2 3">
    <name type="scientific">Pedobacter changchengzhani</name>
    <dbReference type="NCBI Taxonomy" id="2529274"/>
    <lineage>
        <taxon>Bacteria</taxon>
        <taxon>Pseudomonadati</taxon>
        <taxon>Bacteroidota</taxon>
        <taxon>Sphingobacteriia</taxon>
        <taxon>Sphingobacteriales</taxon>
        <taxon>Sphingobacteriaceae</taxon>
        <taxon>Pedobacter</taxon>
    </lineage>
</organism>
<gene>
    <name evidence="2" type="ORF">EZJ43_10130</name>
</gene>
<evidence type="ECO:0008006" key="4">
    <source>
        <dbReference type="Google" id="ProtNLM"/>
    </source>
</evidence>
<sequence length="155" mass="16995">MENFDQEVTQPSEVKLVVTEEMRSYIYDATKWCKLLAIVGIVVSIFLLIGSFGIGALINADPKMQAQLGPLASAGGLGVTIFYLLMGLLYFYPSILLYKFANKGKQGVLFGDQASLNEAFLSIKSLFKFMGILTIVLVATYFIFVLVMGAGLLKM</sequence>
<feature type="transmembrane region" description="Helical" evidence="1">
    <location>
        <begin position="129"/>
        <end position="153"/>
    </location>
</feature>
<name>A0A4R5MKE8_9SPHI</name>
<keyword evidence="1" id="KW-0472">Membrane</keyword>
<dbReference type="AlphaFoldDB" id="A0A4R5MKE8"/>
<feature type="transmembrane region" description="Helical" evidence="1">
    <location>
        <begin position="35"/>
        <end position="58"/>
    </location>
</feature>
<feature type="transmembrane region" description="Helical" evidence="1">
    <location>
        <begin position="70"/>
        <end position="92"/>
    </location>
</feature>
<protein>
    <recommendedName>
        <fullName evidence="4">DUF5362 domain-containing protein</fullName>
    </recommendedName>
</protein>
<reference evidence="2 3" key="1">
    <citation type="submission" date="2019-02" db="EMBL/GenBank/DDBJ databases">
        <title>Pedobacter sp. nov., a novel speices isolated from soil of pinguins habitat in Antarcitica.</title>
        <authorList>
            <person name="He R.-H."/>
        </authorList>
    </citation>
    <scope>NUCLEOTIDE SEQUENCE [LARGE SCALE GENOMIC DNA]</scope>
    <source>
        <strain evidence="2 3">E01020</strain>
    </source>
</reference>
<evidence type="ECO:0000256" key="1">
    <source>
        <dbReference type="SAM" id="Phobius"/>
    </source>
</evidence>
<dbReference type="Proteomes" id="UP000295668">
    <property type="component" value="Unassembled WGS sequence"/>
</dbReference>
<accession>A0A4R5MKE8</accession>